<evidence type="ECO:0000256" key="1">
    <source>
        <dbReference type="ARBA" id="ARBA00008718"/>
    </source>
</evidence>
<reference evidence="14" key="1">
    <citation type="submission" date="2024-04" db="EMBL/GenBank/DDBJ databases">
        <authorList>
            <consortium name="Molecular Ecology Group"/>
        </authorList>
    </citation>
    <scope>NUCLEOTIDE SEQUENCE</scope>
</reference>
<dbReference type="SUPFAM" id="SSF56112">
    <property type="entry name" value="Protein kinase-like (PK-like)"/>
    <property type="match status" value="1"/>
</dbReference>
<dbReference type="EC" id="2.7.11.1" evidence="2"/>
<dbReference type="CDD" id="cd08307">
    <property type="entry name" value="Death_Pelle"/>
    <property type="match status" value="1"/>
</dbReference>
<dbReference type="PANTHER" id="PTHR48006">
    <property type="entry name" value="LEUCINE-RICH REPEAT-CONTAINING PROTEIN DDB_G0281931-RELATED"/>
    <property type="match status" value="1"/>
</dbReference>
<dbReference type="InterPro" id="IPR000719">
    <property type="entry name" value="Prot_kinase_dom"/>
</dbReference>
<dbReference type="Proteomes" id="UP001497644">
    <property type="component" value="Chromosome 3"/>
</dbReference>
<dbReference type="GO" id="GO:0004674">
    <property type="term" value="F:protein serine/threonine kinase activity"/>
    <property type="evidence" value="ECO:0007669"/>
    <property type="project" value="UniProtKB-KW"/>
</dbReference>
<dbReference type="InterPro" id="IPR008271">
    <property type="entry name" value="Ser/Thr_kinase_AS"/>
</dbReference>
<dbReference type="InterPro" id="IPR011029">
    <property type="entry name" value="DEATH-like_dom_sf"/>
</dbReference>
<keyword evidence="7 10" id="KW-0067">ATP-binding</keyword>
<dbReference type="Gene3D" id="3.30.200.20">
    <property type="entry name" value="Phosphorylase Kinase, domain 1"/>
    <property type="match status" value="1"/>
</dbReference>
<dbReference type="SMART" id="SM00220">
    <property type="entry name" value="S_TKc"/>
    <property type="match status" value="1"/>
</dbReference>
<organism evidence="14 15">
    <name type="scientific">Lasius platythorax</name>
    <dbReference type="NCBI Taxonomy" id="488582"/>
    <lineage>
        <taxon>Eukaryota</taxon>
        <taxon>Metazoa</taxon>
        <taxon>Ecdysozoa</taxon>
        <taxon>Arthropoda</taxon>
        <taxon>Hexapoda</taxon>
        <taxon>Insecta</taxon>
        <taxon>Pterygota</taxon>
        <taxon>Neoptera</taxon>
        <taxon>Endopterygota</taxon>
        <taxon>Hymenoptera</taxon>
        <taxon>Apocrita</taxon>
        <taxon>Aculeata</taxon>
        <taxon>Formicoidea</taxon>
        <taxon>Formicidae</taxon>
        <taxon>Formicinae</taxon>
        <taxon>Lasius</taxon>
        <taxon>Lasius</taxon>
    </lineage>
</organism>
<name>A0AAV2NQ96_9HYME</name>
<dbReference type="GO" id="GO:0005524">
    <property type="term" value="F:ATP binding"/>
    <property type="evidence" value="ECO:0007669"/>
    <property type="project" value="UniProtKB-UniRule"/>
</dbReference>
<dbReference type="PANTHER" id="PTHR48006:SF102">
    <property type="entry name" value="LEUCINE-RICH REPEAT-CONTAINING PROTEIN DDB_G0281931-RELATED"/>
    <property type="match status" value="1"/>
</dbReference>
<evidence type="ECO:0000256" key="11">
    <source>
        <dbReference type="RuleBase" id="RU000304"/>
    </source>
</evidence>
<keyword evidence="3 11" id="KW-0723">Serine/threonine-protein kinase</keyword>
<evidence type="ECO:0000256" key="4">
    <source>
        <dbReference type="ARBA" id="ARBA00022679"/>
    </source>
</evidence>
<dbReference type="PROSITE" id="PS50011">
    <property type="entry name" value="PROTEIN_KINASE_DOM"/>
    <property type="match status" value="1"/>
</dbReference>
<comment type="similarity">
    <text evidence="1">Belongs to the protein kinase superfamily. TKL Ser/Thr protein kinase family. Pelle subfamily.</text>
</comment>
<comment type="catalytic activity">
    <reaction evidence="8">
        <text>L-threonyl-[protein] + ATP = O-phospho-L-threonyl-[protein] + ADP + H(+)</text>
        <dbReference type="Rhea" id="RHEA:46608"/>
        <dbReference type="Rhea" id="RHEA-COMP:11060"/>
        <dbReference type="Rhea" id="RHEA-COMP:11605"/>
        <dbReference type="ChEBI" id="CHEBI:15378"/>
        <dbReference type="ChEBI" id="CHEBI:30013"/>
        <dbReference type="ChEBI" id="CHEBI:30616"/>
        <dbReference type="ChEBI" id="CHEBI:61977"/>
        <dbReference type="ChEBI" id="CHEBI:456216"/>
        <dbReference type="EC" id="2.7.11.1"/>
    </reaction>
</comment>
<dbReference type="PROSITE" id="PS00108">
    <property type="entry name" value="PROTEIN_KINASE_ST"/>
    <property type="match status" value="1"/>
</dbReference>
<dbReference type="Pfam" id="PF00069">
    <property type="entry name" value="Pkinase"/>
    <property type="match status" value="1"/>
</dbReference>
<evidence type="ECO:0000313" key="15">
    <source>
        <dbReference type="Proteomes" id="UP001497644"/>
    </source>
</evidence>
<evidence type="ECO:0000256" key="3">
    <source>
        <dbReference type="ARBA" id="ARBA00022527"/>
    </source>
</evidence>
<accession>A0AAV2NQ96</accession>
<dbReference type="AlphaFoldDB" id="A0AAV2NQ96"/>
<keyword evidence="5 10" id="KW-0547">Nucleotide-binding</keyword>
<dbReference type="Gene3D" id="1.10.533.10">
    <property type="entry name" value="Death Domain, Fas"/>
    <property type="match status" value="1"/>
</dbReference>
<dbReference type="InterPro" id="IPR017441">
    <property type="entry name" value="Protein_kinase_ATP_BS"/>
</dbReference>
<evidence type="ECO:0000313" key="14">
    <source>
        <dbReference type="EMBL" id="CAL1682394.1"/>
    </source>
</evidence>
<feature type="compositionally biased region" description="Polar residues" evidence="12">
    <location>
        <begin position="176"/>
        <end position="185"/>
    </location>
</feature>
<dbReference type="PROSITE" id="PS00107">
    <property type="entry name" value="PROTEIN_KINASE_ATP"/>
    <property type="match status" value="1"/>
</dbReference>
<dbReference type="EMBL" id="OZ034826">
    <property type="protein sequence ID" value="CAL1682394.1"/>
    <property type="molecule type" value="Genomic_DNA"/>
</dbReference>
<feature type="region of interest" description="Disordered" evidence="12">
    <location>
        <begin position="176"/>
        <end position="197"/>
    </location>
</feature>
<evidence type="ECO:0000256" key="6">
    <source>
        <dbReference type="ARBA" id="ARBA00022777"/>
    </source>
</evidence>
<evidence type="ECO:0000256" key="7">
    <source>
        <dbReference type="ARBA" id="ARBA00022840"/>
    </source>
</evidence>
<evidence type="ECO:0000256" key="2">
    <source>
        <dbReference type="ARBA" id="ARBA00012513"/>
    </source>
</evidence>
<evidence type="ECO:0000256" key="5">
    <source>
        <dbReference type="ARBA" id="ARBA00022741"/>
    </source>
</evidence>
<dbReference type="InterPro" id="IPR051824">
    <property type="entry name" value="LRR_Rcpt-Like_S/T_Kinase"/>
</dbReference>
<feature type="domain" description="Protein kinase" evidence="13">
    <location>
        <begin position="214"/>
        <end position="490"/>
    </location>
</feature>
<feature type="binding site" evidence="10">
    <location>
        <position position="242"/>
    </location>
    <ligand>
        <name>ATP</name>
        <dbReference type="ChEBI" id="CHEBI:30616"/>
    </ligand>
</feature>
<evidence type="ECO:0000256" key="12">
    <source>
        <dbReference type="SAM" id="MobiDB-lite"/>
    </source>
</evidence>
<keyword evidence="4" id="KW-0808">Transferase</keyword>
<comment type="catalytic activity">
    <reaction evidence="9">
        <text>L-seryl-[protein] + ATP = O-phospho-L-seryl-[protein] + ADP + H(+)</text>
        <dbReference type="Rhea" id="RHEA:17989"/>
        <dbReference type="Rhea" id="RHEA-COMP:9863"/>
        <dbReference type="Rhea" id="RHEA-COMP:11604"/>
        <dbReference type="ChEBI" id="CHEBI:15378"/>
        <dbReference type="ChEBI" id="CHEBI:29999"/>
        <dbReference type="ChEBI" id="CHEBI:30616"/>
        <dbReference type="ChEBI" id="CHEBI:83421"/>
        <dbReference type="ChEBI" id="CHEBI:456216"/>
        <dbReference type="EC" id="2.7.11.1"/>
    </reaction>
</comment>
<dbReference type="InterPro" id="IPR011009">
    <property type="entry name" value="Kinase-like_dom_sf"/>
</dbReference>
<dbReference type="Gene3D" id="1.10.510.10">
    <property type="entry name" value="Transferase(Phosphotransferase) domain 1"/>
    <property type="match status" value="1"/>
</dbReference>
<evidence type="ECO:0000256" key="9">
    <source>
        <dbReference type="ARBA" id="ARBA00048679"/>
    </source>
</evidence>
<evidence type="ECO:0000259" key="13">
    <source>
        <dbReference type="PROSITE" id="PS50011"/>
    </source>
</evidence>
<proteinExistence type="inferred from homology"/>
<protein>
    <recommendedName>
        <fullName evidence="2">non-specific serine/threonine protein kinase</fullName>
        <ecNumber evidence="2">2.7.11.1</ecNumber>
    </recommendedName>
</protein>
<dbReference type="SUPFAM" id="SSF47986">
    <property type="entry name" value="DEATH domain"/>
    <property type="match status" value="1"/>
</dbReference>
<sequence>MTTTESLKYIYHLPFSERSEFCKIMNQNDKWEELAGTWMKYDVLTIQSLRKEKNPTDELLTLWGHHNHTITELFVLLSRMQHYQSMVPLLPFVDQRFHRLLHNGEANLQNMPRKQLINKNTKDLKIGTQNFNKRASPQQSVDKILNQPVVQLAISPSNSNNLLVASPGAAAVFLPSSQNTGSNGKKINESPLPKTETTLPHASYSELAIATNEWNPHNILGKGGFGTVYRGTWKNTDVAIKKIRQKGSDSDESYILQLQQSLKEIKILNSRAHENILPLYAYSFGGEAPCLVYQLMKNGSLEDRLLLRQKTKPLTWIQRHEIAKGIARGLQYLHIIGEKPLIHGDIKSANILLDKNFEPRIGDFGLAREGPERDSMKISKIHGTRPYLPEEFLIDKRLSTKIDTYSYGIVLFEMATGLRAYDDSRPENKFLRDLIDAWEDKDLFLLIDKKAGEKDKQVYKNLISLGKWCANRLAQNRPEMELVFRKLNDL</sequence>
<evidence type="ECO:0000256" key="10">
    <source>
        <dbReference type="PROSITE-ProRule" id="PRU10141"/>
    </source>
</evidence>
<keyword evidence="15" id="KW-1185">Reference proteome</keyword>
<dbReference type="CDD" id="cd14066">
    <property type="entry name" value="STKc_IRAK"/>
    <property type="match status" value="1"/>
</dbReference>
<gene>
    <name evidence="14" type="ORF">LPLAT_LOCUS8218</name>
</gene>
<dbReference type="FunFam" id="1.10.510.10:FF:000754">
    <property type="entry name" value="Interleukin-1 receptor-associated kinase"/>
    <property type="match status" value="1"/>
</dbReference>
<evidence type="ECO:0000256" key="8">
    <source>
        <dbReference type="ARBA" id="ARBA00047899"/>
    </source>
</evidence>
<dbReference type="InterPro" id="IPR037924">
    <property type="entry name" value="Pelle_death"/>
</dbReference>
<keyword evidence="6" id="KW-0418">Kinase</keyword>